<proteinExistence type="predicted"/>
<dbReference type="InterPro" id="IPR013328">
    <property type="entry name" value="6PGD_dom2"/>
</dbReference>
<dbReference type="GO" id="GO:0004300">
    <property type="term" value="F:enoyl-CoA hydratase activity"/>
    <property type="evidence" value="ECO:0007669"/>
    <property type="project" value="TreeGrafter"/>
</dbReference>
<evidence type="ECO:0000313" key="2">
    <source>
        <dbReference type="EMBL" id="SFQ31199.1"/>
    </source>
</evidence>
<dbReference type="GO" id="GO:0016509">
    <property type="term" value="F:long-chain (3S)-3-hydroxyacyl-CoA dehydrogenase (NAD+) activity"/>
    <property type="evidence" value="ECO:0007669"/>
    <property type="project" value="TreeGrafter"/>
</dbReference>
<name>A0A1I5XGV1_9PSED</name>
<evidence type="ECO:0000313" key="3">
    <source>
        <dbReference type="Proteomes" id="UP000198784"/>
    </source>
</evidence>
<dbReference type="PANTHER" id="PTHR43612">
    <property type="entry name" value="TRIFUNCTIONAL ENZYME SUBUNIT ALPHA"/>
    <property type="match status" value="1"/>
</dbReference>
<sequence length="538" mass="57867">MFNDLNITTELDADGILLAVIDMPGRAMNVFSTDMMDSLEALLDEVSSNSAIRGLIFTSGKDAFLAGADLEMIRMFTERALVDTTEQLHELCGRLGRLFLRLEQLDKPSVAAINGLALGGGLELALACHQRVSADGEKVLLGLPEIKLGLLPGAGGTQRLPRLIGTGKGLEMLLNGNPVAPQQALELGLVDRVCSADELLSTARQLILSSEPRKPRWYRQGYQADTALFDYHASDRYAAACQEVGIDAYQRAHYPAYEAILACVADGLRKPMDAAVRWEMDIFVELIRDPVAGNMVRTLFLDRQKAAKQKPDNAVKDARIAAIGDELQAVVAQLQQRKAKLIDAAEVQDRDIVLLAAGSASKVGLKVRWLTSEDTPVATGEVGLWLSPKGPHGRAAEIFQAGNAAATLERDAALQLAQGFGAVGLLSHGSQPLLPRILAAQHQATALGCSQNDSLLAMALVALADWTNGLIEQPDIVDVACVLGDLFPAYSGGPFKLLRNLGLVRVQARLREAPSEYTALFLLDFTLTDAFTLLDKAA</sequence>
<dbReference type="EMBL" id="FOWX01000060">
    <property type="protein sequence ID" value="SFQ31199.1"/>
    <property type="molecule type" value="Genomic_DNA"/>
</dbReference>
<dbReference type="RefSeq" id="WP_090505978.1">
    <property type="nucleotide sequence ID" value="NZ_FOWX01000060.1"/>
</dbReference>
<dbReference type="SUPFAM" id="SSF52096">
    <property type="entry name" value="ClpP/crotonase"/>
    <property type="match status" value="1"/>
</dbReference>
<organism evidence="2 3">
    <name type="scientific">Pseudomonas borbori</name>
    <dbReference type="NCBI Taxonomy" id="289003"/>
    <lineage>
        <taxon>Bacteria</taxon>
        <taxon>Pseudomonadati</taxon>
        <taxon>Pseudomonadota</taxon>
        <taxon>Gammaproteobacteria</taxon>
        <taxon>Pseudomonadales</taxon>
        <taxon>Pseudomonadaceae</taxon>
        <taxon>Pseudomonas</taxon>
    </lineage>
</organism>
<dbReference type="Pfam" id="PF00378">
    <property type="entry name" value="ECH_1"/>
    <property type="match status" value="1"/>
</dbReference>
<keyword evidence="1" id="KW-0175">Coiled coil</keyword>
<dbReference type="PANTHER" id="PTHR43612:SF3">
    <property type="entry name" value="TRIFUNCTIONAL ENZYME SUBUNIT ALPHA, MITOCHONDRIAL"/>
    <property type="match status" value="1"/>
</dbReference>
<reference evidence="3" key="1">
    <citation type="submission" date="2016-10" db="EMBL/GenBank/DDBJ databases">
        <authorList>
            <person name="Varghese N."/>
            <person name="Submissions S."/>
        </authorList>
    </citation>
    <scope>NUCLEOTIDE SEQUENCE [LARGE SCALE GENOMIC DNA]</scope>
    <source>
        <strain evidence="3">DSM 17834</strain>
    </source>
</reference>
<feature type="coiled-coil region" evidence="1">
    <location>
        <begin position="324"/>
        <end position="351"/>
    </location>
</feature>
<dbReference type="InterPro" id="IPR001753">
    <property type="entry name" value="Enoyl-CoA_hydra/iso"/>
</dbReference>
<dbReference type="InterPro" id="IPR050136">
    <property type="entry name" value="FA_oxidation_alpha_subunit"/>
</dbReference>
<dbReference type="OrthoDB" id="5389341at2"/>
<dbReference type="Gene3D" id="3.90.226.10">
    <property type="entry name" value="2-enoyl-CoA Hydratase, Chain A, domain 1"/>
    <property type="match status" value="1"/>
</dbReference>
<dbReference type="CDD" id="cd06558">
    <property type="entry name" value="crotonase-like"/>
    <property type="match status" value="1"/>
</dbReference>
<gene>
    <name evidence="2" type="ORF">SAMN05216190_1605</name>
</gene>
<evidence type="ECO:0000256" key="1">
    <source>
        <dbReference type="SAM" id="Coils"/>
    </source>
</evidence>
<dbReference type="GO" id="GO:0006635">
    <property type="term" value="P:fatty acid beta-oxidation"/>
    <property type="evidence" value="ECO:0007669"/>
    <property type="project" value="TreeGrafter"/>
</dbReference>
<protein>
    <submittedName>
        <fullName evidence="2">3-hydroxyacyl-CoA dehydrogenase / enoyl-CoA hydratase / 3-hydroxybutyryl-CoA epimerase</fullName>
    </submittedName>
</protein>
<dbReference type="AlphaFoldDB" id="A0A1I5XGV1"/>
<keyword evidence="3" id="KW-1185">Reference proteome</keyword>
<dbReference type="STRING" id="289003.SAMN05216190_1605"/>
<accession>A0A1I5XGV1</accession>
<dbReference type="InterPro" id="IPR029045">
    <property type="entry name" value="ClpP/crotonase-like_dom_sf"/>
</dbReference>
<dbReference type="Gene3D" id="1.10.1040.10">
    <property type="entry name" value="N-(1-d-carboxylethyl)-l-norvaline Dehydrogenase, domain 2"/>
    <property type="match status" value="1"/>
</dbReference>
<dbReference type="Proteomes" id="UP000198784">
    <property type="component" value="Unassembled WGS sequence"/>
</dbReference>